<feature type="transmembrane region" description="Helical" evidence="6">
    <location>
        <begin position="148"/>
        <end position="167"/>
    </location>
</feature>
<evidence type="ECO:0000256" key="5">
    <source>
        <dbReference type="ARBA" id="ARBA00023136"/>
    </source>
</evidence>
<feature type="transmembrane region" description="Helical" evidence="6">
    <location>
        <begin position="6"/>
        <end position="25"/>
    </location>
</feature>
<sequence>MEQFVGVAIAHFLALLIPGVDFFLIARTAMTGGWRNATGACLGIAAANAMIIAAAFSGVSLISHPVVLDAIQLAGAGFLIFVGVAFLRSGARIDPDQVRGAERTTWLRNFGLGIASGLLNPKNALFYLSLAAVVGAAAPLTLVGYGAWMVGILLAWDIFVAVLLGSRRALAGMDRVLPWLTRLAGGFLVLFGATMIITLAVRVLGPGAGS</sequence>
<dbReference type="InterPro" id="IPR001123">
    <property type="entry name" value="LeuE-type"/>
</dbReference>
<feature type="transmembrane region" description="Helical" evidence="6">
    <location>
        <begin position="70"/>
        <end position="87"/>
    </location>
</feature>
<accession>A0A7Z0IK63</accession>
<comment type="subcellular location">
    <subcellularLocation>
        <location evidence="1">Cell membrane</location>
        <topology evidence="1">Multi-pass membrane protein</topology>
    </subcellularLocation>
</comment>
<keyword evidence="8" id="KW-1185">Reference proteome</keyword>
<dbReference type="Pfam" id="PF01810">
    <property type="entry name" value="LysE"/>
    <property type="match status" value="1"/>
</dbReference>
<keyword evidence="2" id="KW-1003">Cell membrane</keyword>
<keyword evidence="4 6" id="KW-1133">Transmembrane helix</keyword>
<dbReference type="PANTHER" id="PTHR30086">
    <property type="entry name" value="ARGININE EXPORTER PROTEIN ARGO"/>
    <property type="match status" value="1"/>
</dbReference>
<evidence type="ECO:0000313" key="8">
    <source>
        <dbReference type="Proteomes" id="UP000527616"/>
    </source>
</evidence>
<evidence type="ECO:0000256" key="2">
    <source>
        <dbReference type="ARBA" id="ARBA00022475"/>
    </source>
</evidence>
<reference evidence="7 8" key="1">
    <citation type="submission" date="2020-07" db="EMBL/GenBank/DDBJ databases">
        <title>Sequencing the genomes of 1000 actinobacteria strains.</title>
        <authorList>
            <person name="Klenk H.-P."/>
        </authorList>
    </citation>
    <scope>NUCLEOTIDE SEQUENCE [LARGE SCALE GENOMIC DNA]</scope>
    <source>
        <strain evidence="7 8">DSM 103164</strain>
    </source>
</reference>
<evidence type="ECO:0000256" key="4">
    <source>
        <dbReference type="ARBA" id="ARBA00022989"/>
    </source>
</evidence>
<dbReference type="Proteomes" id="UP000527616">
    <property type="component" value="Unassembled WGS sequence"/>
</dbReference>
<dbReference type="GO" id="GO:0015171">
    <property type="term" value="F:amino acid transmembrane transporter activity"/>
    <property type="evidence" value="ECO:0007669"/>
    <property type="project" value="TreeGrafter"/>
</dbReference>
<evidence type="ECO:0000256" key="6">
    <source>
        <dbReference type="SAM" id="Phobius"/>
    </source>
</evidence>
<evidence type="ECO:0000256" key="3">
    <source>
        <dbReference type="ARBA" id="ARBA00022692"/>
    </source>
</evidence>
<evidence type="ECO:0000256" key="1">
    <source>
        <dbReference type="ARBA" id="ARBA00004651"/>
    </source>
</evidence>
<dbReference type="AlphaFoldDB" id="A0A7Z0IK63"/>
<organism evidence="7 8">
    <name type="scientific">Naumannella cuiyingiana</name>
    <dbReference type="NCBI Taxonomy" id="1347891"/>
    <lineage>
        <taxon>Bacteria</taxon>
        <taxon>Bacillati</taxon>
        <taxon>Actinomycetota</taxon>
        <taxon>Actinomycetes</taxon>
        <taxon>Propionibacteriales</taxon>
        <taxon>Propionibacteriaceae</taxon>
        <taxon>Naumannella</taxon>
    </lineage>
</organism>
<keyword evidence="5 6" id="KW-0472">Membrane</keyword>
<protein>
    <submittedName>
        <fullName evidence="7">Threonine/homoserine/homoserine lactone efflux protein</fullName>
    </submittedName>
</protein>
<evidence type="ECO:0000313" key="7">
    <source>
        <dbReference type="EMBL" id="NYI70132.1"/>
    </source>
</evidence>
<feature type="transmembrane region" description="Helical" evidence="6">
    <location>
        <begin position="37"/>
        <end position="58"/>
    </location>
</feature>
<keyword evidence="3 6" id="KW-0812">Transmembrane</keyword>
<dbReference type="PANTHER" id="PTHR30086:SF17">
    <property type="entry name" value="LYSE FAMILY TRANSLOCATOR"/>
    <property type="match status" value="1"/>
</dbReference>
<dbReference type="EMBL" id="JACBZS010000001">
    <property type="protein sequence ID" value="NYI70132.1"/>
    <property type="molecule type" value="Genomic_DNA"/>
</dbReference>
<feature type="transmembrane region" description="Helical" evidence="6">
    <location>
        <begin position="179"/>
        <end position="204"/>
    </location>
</feature>
<dbReference type="GO" id="GO:0005886">
    <property type="term" value="C:plasma membrane"/>
    <property type="evidence" value="ECO:0007669"/>
    <property type="project" value="UniProtKB-SubCell"/>
</dbReference>
<dbReference type="RefSeq" id="WP_179444117.1">
    <property type="nucleotide sequence ID" value="NZ_JACBZS010000001.1"/>
</dbReference>
<comment type="caution">
    <text evidence="7">The sequence shown here is derived from an EMBL/GenBank/DDBJ whole genome shotgun (WGS) entry which is preliminary data.</text>
</comment>
<proteinExistence type="predicted"/>
<gene>
    <name evidence="7" type="ORF">GGQ54_000692</name>
</gene>
<name>A0A7Z0IK63_9ACTN</name>